<organism evidence="1 2">
    <name type="scientific">Lipomyces orientalis</name>
    <dbReference type="NCBI Taxonomy" id="1233043"/>
    <lineage>
        <taxon>Eukaryota</taxon>
        <taxon>Fungi</taxon>
        <taxon>Dikarya</taxon>
        <taxon>Ascomycota</taxon>
        <taxon>Saccharomycotina</taxon>
        <taxon>Lipomycetes</taxon>
        <taxon>Lipomycetales</taxon>
        <taxon>Lipomycetaceae</taxon>
        <taxon>Lipomyces</taxon>
    </lineage>
</organism>
<comment type="caution">
    <text evidence="1">The sequence shown here is derived from an EMBL/GenBank/DDBJ whole genome shotgun (WGS) entry which is preliminary data.</text>
</comment>
<accession>A0ACC3TNT9</accession>
<name>A0ACC3TNT9_9ASCO</name>
<reference evidence="2" key="1">
    <citation type="journal article" date="2024" name="Front. Bioeng. Biotechnol.">
        <title>Genome-scale model development and genomic sequencing of the oleaginous clade Lipomyces.</title>
        <authorList>
            <person name="Czajka J.J."/>
            <person name="Han Y."/>
            <person name="Kim J."/>
            <person name="Mondo S.J."/>
            <person name="Hofstad B.A."/>
            <person name="Robles A."/>
            <person name="Haridas S."/>
            <person name="Riley R."/>
            <person name="LaButti K."/>
            <person name="Pangilinan J."/>
            <person name="Andreopoulos W."/>
            <person name="Lipzen A."/>
            <person name="Yan J."/>
            <person name="Wang M."/>
            <person name="Ng V."/>
            <person name="Grigoriev I.V."/>
            <person name="Spatafora J.W."/>
            <person name="Magnuson J.K."/>
            <person name="Baker S.E."/>
            <person name="Pomraning K.R."/>
        </authorList>
    </citation>
    <scope>NUCLEOTIDE SEQUENCE [LARGE SCALE GENOMIC DNA]</scope>
    <source>
        <strain evidence="2">CBS 10300</strain>
    </source>
</reference>
<evidence type="ECO:0000313" key="1">
    <source>
        <dbReference type="EMBL" id="KAK9322636.1"/>
    </source>
</evidence>
<dbReference type="Proteomes" id="UP001489719">
    <property type="component" value="Unassembled WGS sequence"/>
</dbReference>
<gene>
    <name evidence="1" type="ORF">V1517DRAFT_322748</name>
</gene>
<protein>
    <submittedName>
        <fullName evidence="1">Sister chromatid cohesion C-terminus-domain-containing protein</fullName>
    </submittedName>
</protein>
<evidence type="ECO:0000313" key="2">
    <source>
        <dbReference type="Proteomes" id="UP001489719"/>
    </source>
</evidence>
<sequence>MAQQNQSNSTPRIQVPVTLNNALQYTAFTSVTPAGSVPSLANIPEITAQTSIFQLPEQQLIQSRQTFDLLNAVPQTEQHASLIESHLQNLRGYLTTPDMQPLNFEVPPAFNSLPTIHEPMTSHIPSFGLGRFSERLLIDSDVPLRFSVANREQLPLQCGVNHPDISLANILKTMQDAPSFPVPLVEPALPQKASAVRYDEELATASPQRALQEVNGKSKDVEHQRKRQKMEKHDQFVVAEAVAHAAQAQAPMDAISTLPTHINNEDGQLQAQSNFGLNQEPYVSSMPPSSTPTRTQQMSLNEEANMQRFQTPSYTLSEMSFAKPCPSSATSQGSASPAVVPESVSKKRRRLDEAKLATLKSDVDELTLKAHSVLEGLQSLIDAIFEADDNTEKDTSGVERGLSSFWVVGELETEPILANDVEIRLEGSLRRTMASNVYNEIPLDDILRLQKICMRSIRSASAIAWKGKEGLIDVQESEIFSAISSTDNALKACKTITRTMLGDREEKQICSEDIVKELVDFVSHVLESLLIPLTPAISEMDQLIPYKNLVGGIAQETIRVLSLFYQLLGMQDLSENVITRLEFVSINIIFAENATKEKESYLGTSNIENLRVATMDILAQVFASYPDQRTFVLGEILSSLEKLPVSRLTARQYRLVGGGSIQLVTALILRLVQTAGSIDSRSLRLNGYTNFSLMTAEEKEIEFKDRDEFMQICQKCSAEAIKSSTDVVNFLVERAMKSTKSGDAPYRLLLDLFTEDFLTVLENPEWPGAELLLRCLTMQMIGCANGETYGSQVNSMSLDLLGIVSVKLISLHNHTANIPDLALVSTKEHVERIDNIASSILLYLHKSRLVDSTAKSSYGYFFSTWTTLLGSFLESDSRADAIIESVRKLIRAVCDDSWASKEDYADDSPASMKAKYEQYLKLLPLFKLYDRILSEILRALDHPRIVSRTKGLRVLGLLLAKDPSILGNANVMDSVSSRLRDSSPQVRDAAVDVVGKYILVKPEVTEKLYPILCERSGDTGTGVRRRVVKLLKDIYTATADVEIRTQIGDRLLRRLEDNDPGVVALAKKTLEELLYGPTSSLPEVDELGFKTEINIRVNILLQIRDRSESSARLLQILTLSAFEESDASASTVQQAQIVSKAMVENLFESVIDWTDSTKTLLQSLFGLLSVFAVANGSLFEADQLVALQSYLDDIRTDASSFYILLILRHVLPVVGSFRPKFLIEVQQSILKRLTKFTLKELSEAVPCLRDISDVLKDTRRLAVTTGSCLKSLYKFRDVLVNGQLTIADPRVVRLLHLLGHLGRYCNLDSHKEILEEKELKGKGRTLSEATILALQLFTRKNAAAGIRRTAVRNLGMIAIAHPRLFLESSIIKILDAALDSDDVDLKDTVIKIFNEFLAYEQARADDAVKKRGGSDDKVDVAVLKGEAKNFSADSVCSSLVQLYLDRIFAIALGSEDEYAFSAILLVEKIVRQGYANPRNCIPVLVALETSRRPVVRSLALELHQTLHEKHESLIEGAYLEGVKAVLDYNRRQSATNPTRSMSRSDENLRPLYSVIKSSRSTRKKFIGSVTKAMDFDVSKFVNGQYNPAINHLIYITFVARNIACLDFSTAEEPHHVVYAVDQIIGSSGMSVLYLITDYQSQLSQLSEPPVEGTPKTTNLKGLTICCAILYALWQIRQHIKRLYNLSEHNCRTYQPSKSAKDTRPISKITGYDEHLHLEDFCLQESFDNDDENLAILERTKDILAALDNSY</sequence>
<proteinExistence type="predicted"/>
<keyword evidence="2" id="KW-1185">Reference proteome</keyword>
<dbReference type="EMBL" id="MU970073">
    <property type="protein sequence ID" value="KAK9322636.1"/>
    <property type="molecule type" value="Genomic_DNA"/>
</dbReference>